<dbReference type="Pfam" id="PF03067">
    <property type="entry name" value="LPMO_10"/>
    <property type="match status" value="1"/>
</dbReference>
<dbReference type="AlphaFoldDB" id="A0AA39U8M8"/>
<evidence type="ECO:0000259" key="8">
    <source>
        <dbReference type="Pfam" id="PF03067"/>
    </source>
</evidence>
<reference evidence="9" key="1">
    <citation type="submission" date="2023-06" db="EMBL/GenBank/DDBJ databases">
        <authorList>
            <consortium name="Lawrence Berkeley National Laboratory"/>
            <person name="Ahrendt S."/>
            <person name="Sahu N."/>
            <person name="Indic B."/>
            <person name="Wong-Bajracharya J."/>
            <person name="Merenyi Z."/>
            <person name="Ke H.-M."/>
            <person name="Monk M."/>
            <person name="Kocsube S."/>
            <person name="Drula E."/>
            <person name="Lipzen A."/>
            <person name="Balint B."/>
            <person name="Henrissat B."/>
            <person name="Andreopoulos B."/>
            <person name="Martin F.M."/>
            <person name="Harder C.B."/>
            <person name="Rigling D."/>
            <person name="Ford K.L."/>
            <person name="Foster G.D."/>
            <person name="Pangilinan J."/>
            <person name="Papanicolaou A."/>
            <person name="Barry K."/>
            <person name="LaButti K."/>
            <person name="Viragh M."/>
            <person name="Koriabine M."/>
            <person name="Yan M."/>
            <person name="Riley R."/>
            <person name="Champramary S."/>
            <person name="Plett K.L."/>
            <person name="Tsai I.J."/>
            <person name="Slot J."/>
            <person name="Sipos G."/>
            <person name="Plett J."/>
            <person name="Nagy L.G."/>
            <person name="Grigoriev I.V."/>
        </authorList>
    </citation>
    <scope>NUCLEOTIDE SEQUENCE</scope>
    <source>
        <strain evidence="9">ICMP 16352</strain>
    </source>
</reference>
<keyword evidence="3" id="KW-0186">Copper</keyword>
<feature type="signal peptide" evidence="7">
    <location>
        <begin position="1"/>
        <end position="21"/>
    </location>
</feature>
<dbReference type="EMBL" id="JAUEPR010000010">
    <property type="protein sequence ID" value="KAK0480207.1"/>
    <property type="molecule type" value="Genomic_DNA"/>
</dbReference>
<dbReference type="InterPro" id="IPR052282">
    <property type="entry name" value="Starch-active_LPMO"/>
</dbReference>
<keyword evidence="7" id="KW-0732">Signal</keyword>
<dbReference type="PANTHER" id="PTHR36575:SF2">
    <property type="entry name" value="CHITIN-BINDING TYPE-4 DOMAIN-CONTAINING PROTEIN-RELATED"/>
    <property type="match status" value="1"/>
</dbReference>
<feature type="chain" id="PRO_5041214947" description="Chitin-binding type-4 domain-containing protein" evidence="7">
    <location>
        <begin position="22"/>
        <end position="374"/>
    </location>
</feature>
<evidence type="ECO:0000256" key="7">
    <source>
        <dbReference type="SAM" id="SignalP"/>
    </source>
</evidence>
<dbReference type="GO" id="GO:0046872">
    <property type="term" value="F:metal ion binding"/>
    <property type="evidence" value="ECO:0007669"/>
    <property type="project" value="UniProtKB-KW"/>
</dbReference>
<proteinExistence type="inferred from homology"/>
<evidence type="ECO:0000256" key="5">
    <source>
        <dbReference type="ARBA" id="ARBA00023180"/>
    </source>
</evidence>
<gene>
    <name evidence="9" type="ORF">IW261DRAFT_1419429</name>
</gene>
<dbReference type="PANTHER" id="PTHR36575">
    <property type="entry name" value="BINDING PROTEIN, PUTATIVE (AFU_ORTHOLOGUE AFUA_1G14430)-RELATED"/>
    <property type="match status" value="1"/>
</dbReference>
<protein>
    <recommendedName>
        <fullName evidence="8">Chitin-binding type-4 domain-containing protein</fullName>
    </recommendedName>
</protein>
<keyword evidence="10" id="KW-1185">Reference proteome</keyword>
<comment type="similarity">
    <text evidence="6">Belongs to the polysaccharide monooxygenase AA13 family.</text>
</comment>
<comment type="caution">
    <text evidence="9">The sequence shown here is derived from an EMBL/GenBank/DDBJ whole genome shotgun (WGS) entry which is preliminary data.</text>
</comment>
<dbReference type="Gene3D" id="2.70.50.70">
    <property type="match status" value="1"/>
</dbReference>
<evidence type="ECO:0000256" key="1">
    <source>
        <dbReference type="ARBA" id="ARBA00001973"/>
    </source>
</evidence>
<evidence type="ECO:0000256" key="3">
    <source>
        <dbReference type="ARBA" id="ARBA00023008"/>
    </source>
</evidence>
<keyword evidence="5" id="KW-0325">Glycoprotein</keyword>
<dbReference type="InterPro" id="IPR004302">
    <property type="entry name" value="Cellulose/chitin-bd_N"/>
</dbReference>
<sequence>MVSATWIPISVALLFAGQALGHGKLTSPSPRSDTIGSAFSEACGSQLLSTETSDPYGNIQQELQTSTVDSSICNLWLCKGYQFADNEANVQSYTAGQTVSMTAEIRAPHTGIANVSIVATATNTIIGDALYSWDDYASNQSGVTADDEAWDITIPSDLGDQCATAGDCVIQWYWYSESVDQTYEDCVDFTVGGSSDSSGSTTAVSASESATARSAEATTSATSDIAVPASSSATSEAAASTFVATVVSSAVVSATSASSTAVVSSISNTATSIVETTATTTSTAVASGGASTVKTSSVATTISASAASTATSTSTTDANECMNTYNKCIAASQPDPDWDGCSATKDTCLETATYFRRVKRSAFPYLYLHVTTEW</sequence>
<organism evidence="9 10">
    <name type="scientific">Armillaria novae-zelandiae</name>
    <dbReference type="NCBI Taxonomy" id="153914"/>
    <lineage>
        <taxon>Eukaryota</taxon>
        <taxon>Fungi</taxon>
        <taxon>Dikarya</taxon>
        <taxon>Basidiomycota</taxon>
        <taxon>Agaricomycotina</taxon>
        <taxon>Agaricomycetes</taxon>
        <taxon>Agaricomycetidae</taxon>
        <taxon>Agaricales</taxon>
        <taxon>Marasmiineae</taxon>
        <taxon>Physalacriaceae</taxon>
        <taxon>Armillaria</taxon>
    </lineage>
</organism>
<comment type="cofactor">
    <cofactor evidence="1">
        <name>Cu(2+)</name>
        <dbReference type="ChEBI" id="CHEBI:29036"/>
    </cofactor>
</comment>
<evidence type="ECO:0000313" key="9">
    <source>
        <dbReference type="EMBL" id="KAK0480207.1"/>
    </source>
</evidence>
<evidence type="ECO:0000313" key="10">
    <source>
        <dbReference type="Proteomes" id="UP001175227"/>
    </source>
</evidence>
<dbReference type="Proteomes" id="UP001175227">
    <property type="component" value="Unassembled WGS sequence"/>
</dbReference>
<evidence type="ECO:0000256" key="4">
    <source>
        <dbReference type="ARBA" id="ARBA00023157"/>
    </source>
</evidence>
<keyword evidence="4" id="KW-1015">Disulfide bond</keyword>
<keyword evidence="2" id="KW-0479">Metal-binding</keyword>
<name>A0AA39U8M8_9AGAR</name>
<feature type="domain" description="Chitin-binding type-4" evidence="8">
    <location>
        <begin position="22"/>
        <end position="189"/>
    </location>
</feature>
<accession>A0AA39U8M8</accession>
<evidence type="ECO:0000256" key="2">
    <source>
        <dbReference type="ARBA" id="ARBA00022723"/>
    </source>
</evidence>
<evidence type="ECO:0000256" key="6">
    <source>
        <dbReference type="ARBA" id="ARBA00034311"/>
    </source>
</evidence>